<feature type="region of interest" description="Disordered" evidence="1">
    <location>
        <begin position="443"/>
        <end position="557"/>
    </location>
</feature>
<accession>M9M9Y7</accession>
<evidence type="ECO:0000313" key="2">
    <source>
        <dbReference type="EMBL" id="GAC71133.1"/>
    </source>
</evidence>
<feature type="compositionally biased region" description="Polar residues" evidence="1">
    <location>
        <begin position="42"/>
        <end position="56"/>
    </location>
</feature>
<evidence type="ECO:0000256" key="1">
    <source>
        <dbReference type="SAM" id="MobiDB-lite"/>
    </source>
</evidence>
<dbReference type="EMBL" id="DF196767">
    <property type="protein sequence ID" value="GAC71133.1"/>
    <property type="molecule type" value="Genomic_DNA"/>
</dbReference>
<reference evidence="3" key="1">
    <citation type="journal article" date="2013" name="Genome Announc.">
        <title>Genome sequence of the basidiomycetous yeast Pseudozyma antarctica T-34, a producer of the glycolipid biosurfactants mannosylerythritol lipids.</title>
        <authorList>
            <person name="Morita T."/>
            <person name="Koike H."/>
            <person name="Koyama Y."/>
            <person name="Hagiwara H."/>
            <person name="Ito E."/>
            <person name="Fukuoka T."/>
            <person name="Imura T."/>
            <person name="Machida M."/>
            <person name="Kitamoto D."/>
        </authorList>
    </citation>
    <scope>NUCLEOTIDE SEQUENCE [LARGE SCALE GENOMIC DNA]</scope>
    <source>
        <strain evidence="3">T-34</strain>
    </source>
</reference>
<feature type="compositionally biased region" description="Basic and acidic residues" evidence="1">
    <location>
        <begin position="468"/>
        <end position="478"/>
    </location>
</feature>
<feature type="compositionally biased region" description="Basic and acidic residues" evidence="1">
    <location>
        <begin position="512"/>
        <end position="525"/>
    </location>
</feature>
<evidence type="ECO:0000313" key="3">
    <source>
        <dbReference type="Proteomes" id="UP000011976"/>
    </source>
</evidence>
<feature type="region of interest" description="Disordered" evidence="1">
    <location>
        <begin position="21"/>
        <end position="263"/>
    </location>
</feature>
<dbReference type="AlphaFoldDB" id="M9M9Y7"/>
<gene>
    <name evidence="2" type="ORF">PANT_1c00017</name>
</gene>
<dbReference type="Proteomes" id="UP000011976">
    <property type="component" value="Unassembled WGS sequence"/>
</dbReference>
<protein>
    <submittedName>
        <fullName evidence="2">Uncharacterized protein</fullName>
    </submittedName>
</protein>
<name>M9M9Y7_PSEA3</name>
<dbReference type="OrthoDB" id="3362023at2759"/>
<feature type="compositionally biased region" description="Low complexity" evidence="1">
    <location>
        <begin position="58"/>
        <end position="88"/>
    </location>
</feature>
<feature type="region of interest" description="Disordered" evidence="1">
    <location>
        <begin position="572"/>
        <end position="621"/>
    </location>
</feature>
<sequence>MSASSPHYSFVPDPHTAQYLAMDARTNDTSPSPARKFWPFNRSRSSSPNTQQQLHVDTSFNSTRSRRSSNNSPAISPSGSASSFVVRSVIRNPGGVSMPGSPANDTAQPFFGQPNSPARRMTLEDSDDEQPQHGQLHYRRSKSKPLGAAPASLGVPPGGPGGGIGYGTAHSSNDGRPEAAGAQPSPYHRPASPSASIKAGEFNRANQRGRSPRKLVSAASASDHDPRSASAHSATSGKKPPVRAHPAGAASTLSPGSGPMPAEMGLRDALQEMMVRFYRFERYSVPLIRALEQRLVDIERDAMLASNPHARGSVGSASSAHSAEMDRWVTQMTGLMKHEVGQLKAATREISEARELVAHVARTSPQEAAKSEAVPVSTSMSSFGSIHAVTPSASVQPMPQVLESPAKARQTNVSSSTFESAVPRAGAGAAGVRNLVLPAGAKPALDKDEGKHSTASPTKAIFGFASESVRERDARERSVSPNGRPRFTSVLGQPLVHGRLSPGPTSPSAESGMKRDVSVEDRLKALVDGASTRSRSSSFASAAPATLSNAEEEDDDSGAADITAALAAIEATSHGKKPSTHTLDTLREPVAVTKSASHSSSGSVEEPLTPPLEDAPASASPVKTRALSYLSTAAAMDEPKCAPAVASGRISPNKLFAHKFAATASTASAHSAHSANSTSSPSAKLGLVEKKRFTLGAPVSPVSNGRLSRTPSATFEDGAAAAAPTSAAFSALAKVKPVGHTATLRERVAFFDTAK</sequence>
<proteinExistence type="predicted"/>
<feature type="compositionally biased region" description="Low complexity" evidence="1">
    <location>
        <begin position="530"/>
        <end position="548"/>
    </location>
</feature>
<organism evidence="2 3">
    <name type="scientific">Pseudozyma antarctica (strain T-34)</name>
    <name type="common">Yeast</name>
    <name type="synonym">Candida antarctica</name>
    <dbReference type="NCBI Taxonomy" id="1151754"/>
    <lineage>
        <taxon>Eukaryota</taxon>
        <taxon>Fungi</taxon>
        <taxon>Dikarya</taxon>
        <taxon>Basidiomycota</taxon>
        <taxon>Ustilaginomycotina</taxon>
        <taxon>Ustilaginomycetes</taxon>
        <taxon>Ustilaginales</taxon>
        <taxon>Ustilaginaceae</taxon>
        <taxon>Moesziomyces</taxon>
    </lineage>
</organism>